<dbReference type="RefSeq" id="WP_366090312.1">
    <property type="nucleotide sequence ID" value="NZ_JBFASG010000044.1"/>
</dbReference>
<evidence type="ECO:0000313" key="2">
    <source>
        <dbReference type="Proteomes" id="UP001552479"/>
    </source>
</evidence>
<name>A0ABV3J312_9ACTN</name>
<dbReference type="Proteomes" id="UP001552479">
    <property type="component" value="Unassembled WGS sequence"/>
</dbReference>
<gene>
    <name evidence="1" type="ORF">AB0L03_30435</name>
</gene>
<dbReference type="EMBL" id="JBFASG010000044">
    <property type="protein sequence ID" value="MEV4927083.1"/>
    <property type="molecule type" value="Genomic_DNA"/>
</dbReference>
<sequence length="117" mass="12690">MTGPGPRWAYSASPTELDAVASRSLVVLARHVPARQVWLLTEAEGPLCVRSLEDDIVVQRSALLHSAWLALADTRRSQVQEAITCDNHPLDRLPTIASSLPPACCHGCTKALRRLVG</sequence>
<accession>A0ABV3J312</accession>
<evidence type="ECO:0000313" key="1">
    <source>
        <dbReference type="EMBL" id="MEV4927083.1"/>
    </source>
</evidence>
<reference evidence="1 2" key="1">
    <citation type="submission" date="2024-06" db="EMBL/GenBank/DDBJ databases">
        <title>The Natural Products Discovery Center: Release of the First 8490 Sequenced Strains for Exploring Actinobacteria Biosynthetic Diversity.</title>
        <authorList>
            <person name="Kalkreuter E."/>
            <person name="Kautsar S.A."/>
            <person name="Yang D."/>
            <person name="Bader C.D."/>
            <person name="Teijaro C.N."/>
            <person name="Fluegel L."/>
            <person name="Davis C.M."/>
            <person name="Simpson J.R."/>
            <person name="Lauterbach L."/>
            <person name="Steele A.D."/>
            <person name="Gui C."/>
            <person name="Meng S."/>
            <person name="Li G."/>
            <person name="Viehrig K."/>
            <person name="Ye F."/>
            <person name="Su P."/>
            <person name="Kiefer A.F."/>
            <person name="Nichols A."/>
            <person name="Cepeda A.J."/>
            <person name="Yan W."/>
            <person name="Fan B."/>
            <person name="Jiang Y."/>
            <person name="Adhikari A."/>
            <person name="Zheng C.-J."/>
            <person name="Schuster L."/>
            <person name="Cowan T.M."/>
            <person name="Smanski M.J."/>
            <person name="Chevrette M.G."/>
            <person name="De Carvalho L.P.S."/>
            <person name="Shen B."/>
        </authorList>
    </citation>
    <scope>NUCLEOTIDE SEQUENCE [LARGE SCALE GENOMIC DNA]</scope>
    <source>
        <strain evidence="1 2">NPDC053791</strain>
    </source>
</reference>
<organism evidence="1 2">
    <name type="scientific">Streptomyces roseoverticillatus</name>
    <dbReference type="NCBI Taxonomy" id="66429"/>
    <lineage>
        <taxon>Bacteria</taxon>
        <taxon>Bacillati</taxon>
        <taxon>Actinomycetota</taxon>
        <taxon>Actinomycetes</taxon>
        <taxon>Kitasatosporales</taxon>
        <taxon>Streptomycetaceae</taxon>
        <taxon>Streptomyces</taxon>
    </lineage>
</organism>
<proteinExistence type="predicted"/>
<comment type="caution">
    <text evidence="1">The sequence shown here is derived from an EMBL/GenBank/DDBJ whole genome shotgun (WGS) entry which is preliminary data.</text>
</comment>
<keyword evidence="2" id="KW-1185">Reference proteome</keyword>
<protein>
    <submittedName>
        <fullName evidence="1">Uncharacterized protein</fullName>
    </submittedName>
</protein>